<organism evidence="2 3">
    <name type="scientific">Jimgerdemannia flammicorona</name>
    <dbReference type="NCBI Taxonomy" id="994334"/>
    <lineage>
        <taxon>Eukaryota</taxon>
        <taxon>Fungi</taxon>
        <taxon>Fungi incertae sedis</taxon>
        <taxon>Mucoromycota</taxon>
        <taxon>Mucoromycotina</taxon>
        <taxon>Endogonomycetes</taxon>
        <taxon>Endogonales</taxon>
        <taxon>Endogonaceae</taxon>
        <taxon>Jimgerdemannia</taxon>
    </lineage>
</organism>
<dbReference type="EMBL" id="RBNI01009941">
    <property type="protein sequence ID" value="RUP43952.1"/>
    <property type="molecule type" value="Genomic_DNA"/>
</dbReference>
<keyword evidence="1" id="KW-0732">Signal</keyword>
<feature type="chain" id="PRO_5019416303" description="Secreted protein" evidence="1">
    <location>
        <begin position="22"/>
        <end position="100"/>
    </location>
</feature>
<accession>A0A433CZC9</accession>
<reference evidence="2 3" key="1">
    <citation type="journal article" date="2018" name="New Phytol.">
        <title>Phylogenomics of Endogonaceae and evolution of mycorrhizas within Mucoromycota.</title>
        <authorList>
            <person name="Chang Y."/>
            <person name="Desiro A."/>
            <person name="Na H."/>
            <person name="Sandor L."/>
            <person name="Lipzen A."/>
            <person name="Clum A."/>
            <person name="Barry K."/>
            <person name="Grigoriev I.V."/>
            <person name="Martin F.M."/>
            <person name="Stajich J.E."/>
            <person name="Smith M.E."/>
            <person name="Bonito G."/>
            <person name="Spatafora J.W."/>
        </authorList>
    </citation>
    <scope>NUCLEOTIDE SEQUENCE [LARGE SCALE GENOMIC DNA]</scope>
    <source>
        <strain evidence="2 3">GMNB39</strain>
    </source>
</reference>
<dbReference type="AlphaFoldDB" id="A0A433CZC9"/>
<dbReference type="Proteomes" id="UP000268093">
    <property type="component" value="Unassembled WGS sequence"/>
</dbReference>
<evidence type="ECO:0000256" key="1">
    <source>
        <dbReference type="SAM" id="SignalP"/>
    </source>
</evidence>
<feature type="signal peptide" evidence="1">
    <location>
        <begin position="1"/>
        <end position="21"/>
    </location>
</feature>
<proteinExistence type="predicted"/>
<evidence type="ECO:0008006" key="4">
    <source>
        <dbReference type="Google" id="ProtNLM"/>
    </source>
</evidence>
<keyword evidence="3" id="KW-1185">Reference proteome</keyword>
<sequence length="100" mass="10527">MRLVLFVVVVVVILVVGNVEVLELEGVLIRGDDTEPVTELVLLQELLGEVFEVALGESRVGSNGDLGVVAAGNGDGIAEVVGTTTDLDAIVEELLLRMSR</sequence>
<evidence type="ECO:0000313" key="3">
    <source>
        <dbReference type="Proteomes" id="UP000268093"/>
    </source>
</evidence>
<protein>
    <recommendedName>
        <fullName evidence="4">Secreted protein</fullName>
    </recommendedName>
</protein>
<name>A0A433CZC9_9FUNG</name>
<dbReference type="OrthoDB" id="10259820at2759"/>
<comment type="caution">
    <text evidence="2">The sequence shown here is derived from an EMBL/GenBank/DDBJ whole genome shotgun (WGS) entry which is preliminary data.</text>
</comment>
<evidence type="ECO:0000313" key="2">
    <source>
        <dbReference type="EMBL" id="RUP43952.1"/>
    </source>
</evidence>
<gene>
    <name evidence="2" type="ORF">BC936DRAFT_150146</name>
</gene>